<dbReference type="RefSeq" id="XP_062715583.1">
    <property type="nucleotide sequence ID" value="XM_062859599.1"/>
</dbReference>
<dbReference type="EnsemblMetazoa" id="AALFPA23_009311.R12790">
    <property type="protein sequence ID" value="AALFPA23_009311.P12790"/>
    <property type="gene ID" value="AALFPA23_009311"/>
</dbReference>
<protein>
    <recommendedName>
        <fullName evidence="3">DUF5641 domain-containing protein</fullName>
    </recommendedName>
</protein>
<dbReference type="GeneID" id="134291618"/>
<organism evidence="1 2">
    <name type="scientific">Aedes albopictus</name>
    <name type="common">Asian tiger mosquito</name>
    <name type="synonym">Stegomyia albopicta</name>
    <dbReference type="NCBI Taxonomy" id="7160"/>
    <lineage>
        <taxon>Eukaryota</taxon>
        <taxon>Metazoa</taxon>
        <taxon>Ecdysozoa</taxon>
        <taxon>Arthropoda</taxon>
        <taxon>Hexapoda</taxon>
        <taxon>Insecta</taxon>
        <taxon>Pterygota</taxon>
        <taxon>Neoptera</taxon>
        <taxon>Endopterygota</taxon>
        <taxon>Diptera</taxon>
        <taxon>Nematocera</taxon>
        <taxon>Culicoidea</taxon>
        <taxon>Culicidae</taxon>
        <taxon>Culicinae</taxon>
        <taxon>Aedini</taxon>
        <taxon>Aedes</taxon>
        <taxon>Stegomyia</taxon>
    </lineage>
</organism>
<accession>A0ABM1YHW4</accession>
<dbReference type="Proteomes" id="UP000069940">
    <property type="component" value="Unassembled WGS sequence"/>
</dbReference>
<dbReference type="PANTHER" id="PTHR47331">
    <property type="entry name" value="PHD-TYPE DOMAIN-CONTAINING PROTEIN"/>
    <property type="match status" value="1"/>
</dbReference>
<dbReference type="Pfam" id="PF05380">
    <property type="entry name" value="Peptidase_A17"/>
    <property type="match status" value="1"/>
</dbReference>
<sequence>MVHSKGGFTLRHFLSNKWEVLRGIEEVANEDCKDLSLERAELSESVLGMKWLPREDVFTFSLVMRGDIRHILEPRYIPTKREVVKVVMTLFDPLGLISFFLVHGKILIQDIWARGTDWDAVIPDDLYDRWQRWTTLFSKLEQLRIPRCYFGSEIPENYNNLQIHVFCDSSEEAFACAAYLRLEVKDVIQVVLIGSKTKVAPLKTVSIPRLELKAAVLGTRLLETLQSYHSLPISQRFMWSDSSTVISWIRSDQRRYHKFVAFRIGEILTVTSPTEWRWVPTKLNVVDQATKWNNGPQLSIENPWFHGPSFLFEPEAAWPVQRSVNQTKEELRSNILLCHLAPQTDIPIEISRFNSWTKLQRSVAFVFRYVDNCSRKRKQESMQLGVLTQTELEKAEELLWKIAQKDAFPEEISILVRSQGTPEDRHRTVQRSSCIYKLWPFVDGRGILRMRGRISAAPYTSNDTKFPVVLPKNHPITFLVVDWYHRRYRHAVRNFEAKIVGRKGYKKLFLVSRRKSHSTASRHGHAA</sequence>
<reference evidence="2" key="1">
    <citation type="journal article" date="2015" name="Proc. Natl. Acad. Sci. U.S.A.">
        <title>Genome sequence of the Asian Tiger mosquito, Aedes albopictus, reveals insights into its biology, genetics, and evolution.</title>
        <authorList>
            <person name="Chen X.G."/>
            <person name="Jiang X."/>
            <person name="Gu J."/>
            <person name="Xu M."/>
            <person name="Wu Y."/>
            <person name="Deng Y."/>
            <person name="Zhang C."/>
            <person name="Bonizzoni M."/>
            <person name="Dermauw W."/>
            <person name="Vontas J."/>
            <person name="Armbruster P."/>
            <person name="Huang X."/>
            <person name="Yang Y."/>
            <person name="Zhang H."/>
            <person name="He W."/>
            <person name="Peng H."/>
            <person name="Liu Y."/>
            <person name="Wu K."/>
            <person name="Chen J."/>
            <person name="Lirakis M."/>
            <person name="Topalis P."/>
            <person name="Van Leeuwen T."/>
            <person name="Hall A.B."/>
            <person name="Jiang X."/>
            <person name="Thorpe C."/>
            <person name="Mueller R.L."/>
            <person name="Sun C."/>
            <person name="Waterhouse R.M."/>
            <person name="Yan G."/>
            <person name="Tu Z.J."/>
            <person name="Fang X."/>
            <person name="James A.A."/>
        </authorList>
    </citation>
    <scope>NUCLEOTIDE SEQUENCE [LARGE SCALE GENOMIC DNA]</scope>
    <source>
        <strain evidence="2">Foshan</strain>
    </source>
</reference>
<proteinExistence type="predicted"/>
<dbReference type="InterPro" id="IPR008042">
    <property type="entry name" value="Retrotrans_Pao"/>
</dbReference>
<reference evidence="1" key="2">
    <citation type="submission" date="2025-05" db="UniProtKB">
        <authorList>
            <consortium name="EnsemblMetazoa"/>
        </authorList>
    </citation>
    <scope>IDENTIFICATION</scope>
    <source>
        <strain evidence="1">Foshan</strain>
    </source>
</reference>
<evidence type="ECO:0008006" key="3">
    <source>
        <dbReference type="Google" id="ProtNLM"/>
    </source>
</evidence>
<name>A0ABM1YHW4_AEDAL</name>
<evidence type="ECO:0000313" key="2">
    <source>
        <dbReference type="Proteomes" id="UP000069940"/>
    </source>
</evidence>
<evidence type="ECO:0000313" key="1">
    <source>
        <dbReference type="EnsemblMetazoa" id="AALFPA23_009311.P12790"/>
    </source>
</evidence>
<keyword evidence="2" id="KW-1185">Reference proteome</keyword>